<keyword evidence="8" id="KW-1185">Reference proteome</keyword>
<dbReference type="FunFam" id="3.20.20.60:FF:000009">
    <property type="entry name" value="2-methylisocitrate lyase"/>
    <property type="match status" value="1"/>
</dbReference>
<accession>A0A918XWY9</accession>
<dbReference type="Pfam" id="PF13714">
    <property type="entry name" value="PEP_mutase"/>
    <property type="match status" value="1"/>
</dbReference>
<reference evidence="7" key="2">
    <citation type="submission" date="2020-09" db="EMBL/GenBank/DDBJ databases">
        <authorList>
            <person name="Sun Q."/>
            <person name="Kim S."/>
        </authorList>
    </citation>
    <scope>NUCLEOTIDE SEQUENCE</scope>
    <source>
        <strain evidence="7">KCTC 42651</strain>
    </source>
</reference>
<dbReference type="GO" id="GO:0046421">
    <property type="term" value="F:methylisocitrate lyase activity"/>
    <property type="evidence" value="ECO:0007669"/>
    <property type="project" value="UniProtKB-EC"/>
</dbReference>
<comment type="subunit">
    <text evidence="4">Homotetramer; dimer of dimers.</text>
</comment>
<comment type="catalytic activity">
    <reaction evidence="1">
        <text>(2S,3R)-3-hydroxybutane-1,2,3-tricarboxylate = pyruvate + succinate</text>
        <dbReference type="Rhea" id="RHEA:16809"/>
        <dbReference type="ChEBI" id="CHEBI:15361"/>
        <dbReference type="ChEBI" id="CHEBI:30031"/>
        <dbReference type="ChEBI" id="CHEBI:57429"/>
        <dbReference type="EC" id="4.1.3.30"/>
    </reaction>
</comment>
<organism evidence="7 8">
    <name type="scientific">Thalassobaculum fulvum</name>
    <dbReference type="NCBI Taxonomy" id="1633335"/>
    <lineage>
        <taxon>Bacteria</taxon>
        <taxon>Pseudomonadati</taxon>
        <taxon>Pseudomonadota</taxon>
        <taxon>Alphaproteobacteria</taxon>
        <taxon>Rhodospirillales</taxon>
        <taxon>Thalassobaculaceae</taxon>
        <taxon>Thalassobaculum</taxon>
    </lineage>
</organism>
<dbReference type="CDD" id="cd00377">
    <property type="entry name" value="ICL_PEPM"/>
    <property type="match status" value="1"/>
</dbReference>
<dbReference type="Proteomes" id="UP000630353">
    <property type="component" value="Unassembled WGS sequence"/>
</dbReference>
<gene>
    <name evidence="7" type="ORF">GCM10017083_50770</name>
</gene>
<evidence type="ECO:0000256" key="5">
    <source>
        <dbReference type="ARBA" id="ARBA00057039"/>
    </source>
</evidence>
<name>A0A918XWY9_9PROT</name>
<comment type="caution">
    <text evidence="7">The sequence shown here is derived from an EMBL/GenBank/DDBJ whole genome shotgun (WGS) entry which is preliminary data.</text>
</comment>
<sequence>MPDESVTGDRIADRRRRLRAAVEERRALLVPGAANALTARVIEDAGFDALYVTGAGVANTLLGVPDIGLVTLTELVQTVEAIGEISSLPMVVDIDTGFGNAINTRRTVRLLERAGACGLQIEDQVFPKKCGHFDGKGVIPVAEMVSKVKAAVDARDDGNLLIMARTDARAIEGLDAAIERAERYIEAGADMTFVEAPTSVDEMKAVTARLKVPQIANMVVGGRTPLLPQAELAEIGFALVLYANTPLQAAMRAMSEVLGALKRDGGLDAVRDRLADFGERQRLVDKGSYDALEKLYAVE</sequence>
<dbReference type="PANTHER" id="PTHR42905">
    <property type="entry name" value="PHOSPHOENOLPYRUVATE CARBOXYLASE"/>
    <property type="match status" value="1"/>
</dbReference>
<evidence type="ECO:0000256" key="3">
    <source>
        <dbReference type="ARBA" id="ARBA00012260"/>
    </source>
</evidence>
<dbReference type="InterPro" id="IPR015813">
    <property type="entry name" value="Pyrv/PenolPyrv_kinase-like_dom"/>
</dbReference>
<proteinExistence type="inferred from homology"/>
<evidence type="ECO:0000313" key="7">
    <source>
        <dbReference type="EMBL" id="GHD62232.1"/>
    </source>
</evidence>
<evidence type="ECO:0000256" key="1">
    <source>
        <dbReference type="ARBA" id="ARBA00001050"/>
    </source>
</evidence>
<dbReference type="EMBL" id="BMZS01000014">
    <property type="protein sequence ID" value="GHD62232.1"/>
    <property type="molecule type" value="Genomic_DNA"/>
</dbReference>
<dbReference type="PANTHER" id="PTHR42905:SF5">
    <property type="entry name" value="CARBOXYVINYL-CARBOXYPHOSPHONATE PHOSPHORYLMUTASE, CHLOROPLASTIC"/>
    <property type="match status" value="1"/>
</dbReference>
<comment type="similarity">
    <text evidence="2">Belongs to the isocitrate lyase/PEP mutase superfamily. Methylisocitrate lyase family.</text>
</comment>
<dbReference type="InterPro" id="IPR039556">
    <property type="entry name" value="ICL/PEPM"/>
</dbReference>
<reference evidence="7" key="1">
    <citation type="journal article" date="2014" name="Int. J. Syst. Evol. Microbiol.">
        <title>Complete genome sequence of Corynebacterium casei LMG S-19264T (=DSM 44701T), isolated from a smear-ripened cheese.</title>
        <authorList>
            <consortium name="US DOE Joint Genome Institute (JGI-PGF)"/>
            <person name="Walter F."/>
            <person name="Albersmeier A."/>
            <person name="Kalinowski J."/>
            <person name="Ruckert C."/>
        </authorList>
    </citation>
    <scope>NUCLEOTIDE SEQUENCE</scope>
    <source>
        <strain evidence="7">KCTC 42651</strain>
    </source>
</reference>
<evidence type="ECO:0000313" key="8">
    <source>
        <dbReference type="Proteomes" id="UP000630353"/>
    </source>
</evidence>
<protein>
    <recommendedName>
        <fullName evidence="6">2-methylisocitrate lyase</fullName>
        <ecNumber evidence="3">4.1.3.30</ecNumber>
    </recommendedName>
</protein>
<evidence type="ECO:0000256" key="6">
    <source>
        <dbReference type="ARBA" id="ARBA00073849"/>
    </source>
</evidence>
<comment type="function">
    <text evidence="5">Involved in the catabolism of short chain fatty acids (SCFA) via the 2-methylcitrate cycle I (propionate degradation route). Catalyzes the thermodynamically favored C-C bond cleavage of (2R,3S)-2-methylisocitrate to yield pyruvate and succinate via an alpha-carboxy-carbanion intermediate.</text>
</comment>
<dbReference type="EC" id="4.1.3.30" evidence="3"/>
<dbReference type="RefSeq" id="WP_229837497.1">
    <property type="nucleotide sequence ID" value="NZ_BMZS01000014.1"/>
</dbReference>
<evidence type="ECO:0000256" key="4">
    <source>
        <dbReference type="ARBA" id="ARBA00044762"/>
    </source>
</evidence>
<dbReference type="InterPro" id="IPR040442">
    <property type="entry name" value="Pyrv_kinase-like_dom_sf"/>
</dbReference>
<evidence type="ECO:0000256" key="2">
    <source>
        <dbReference type="ARBA" id="ARBA00009282"/>
    </source>
</evidence>
<dbReference type="AlphaFoldDB" id="A0A918XWY9"/>
<dbReference type="Gene3D" id="3.20.20.60">
    <property type="entry name" value="Phosphoenolpyruvate-binding domains"/>
    <property type="match status" value="1"/>
</dbReference>
<dbReference type="SUPFAM" id="SSF51621">
    <property type="entry name" value="Phosphoenolpyruvate/pyruvate domain"/>
    <property type="match status" value="1"/>
</dbReference>